<comment type="caution">
    <text evidence="3">The sequence shown here is derived from an EMBL/GenBank/DDBJ whole genome shotgun (WGS) entry which is preliminary data.</text>
</comment>
<protein>
    <submittedName>
        <fullName evidence="3">Uncharacterized protein</fullName>
    </submittedName>
</protein>
<proteinExistence type="predicted"/>
<reference evidence="3" key="1">
    <citation type="submission" date="2021-03" db="EMBL/GenBank/DDBJ databases">
        <authorList>
            <person name="Li Z."/>
            <person name="Yang C."/>
        </authorList>
    </citation>
    <scope>NUCLEOTIDE SEQUENCE</scope>
    <source>
        <strain evidence="3">Dzin_1.0</strain>
        <tissue evidence="3">Leaf</tissue>
    </source>
</reference>
<evidence type="ECO:0000313" key="4">
    <source>
        <dbReference type="Proteomes" id="UP001085076"/>
    </source>
</evidence>
<evidence type="ECO:0000256" key="1">
    <source>
        <dbReference type="SAM" id="MobiDB-lite"/>
    </source>
</evidence>
<dbReference type="PANTHER" id="PTHR35759">
    <property type="entry name" value="BNAA09G03860D PROTEIN"/>
    <property type="match status" value="1"/>
</dbReference>
<keyword evidence="2" id="KW-0472">Membrane</keyword>
<name>A0A9D5CRE8_9LILI</name>
<keyword evidence="2" id="KW-0812">Transmembrane</keyword>
<keyword evidence="2" id="KW-1133">Transmembrane helix</keyword>
<reference evidence="3" key="2">
    <citation type="journal article" date="2022" name="Hortic Res">
        <title>The genome of Dioscorea zingiberensis sheds light on the biosynthesis, origin and evolution of the medicinally important diosgenin saponins.</title>
        <authorList>
            <person name="Li Y."/>
            <person name="Tan C."/>
            <person name="Li Z."/>
            <person name="Guo J."/>
            <person name="Li S."/>
            <person name="Chen X."/>
            <person name="Wang C."/>
            <person name="Dai X."/>
            <person name="Yang H."/>
            <person name="Song W."/>
            <person name="Hou L."/>
            <person name="Xu J."/>
            <person name="Tong Z."/>
            <person name="Xu A."/>
            <person name="Yuan X."/>
            <person name="Wang W."/>
            <person name="Yang Q."/>
            <person name="Chen L."/>
            <person name="Sun Z."/>
            <person name="Wang K."/>
            <person name="Pan B."/>
            <person name="Chen J."/>
            <person name="Bao Y."/>
            <person name="Liu F."/>
            <person name="Qi X."/>
            <person name="Gang D.R."/>
            <person name="Wen J."/>
            <person name="Li J."/>
        </authorList>
    </citation>
    <scope>NUCLEOTIDE SEQUENCE</scope>
    <source>
        <strain evidence="3">Dzin_1.0</strain>
    </source>
</reference>
<dbReference type="OrthoDB" id="407127at2759"/>
<organism evidence="3 4">
    <name type="scientific">Dioscorea zingiberensis</name>
    <dbReference type="NCBI Taxonomy" id="325984"/>
    <lineage>
        <taxon>Eukaryota</taxon>
        <taxon>Viridiplantae</taxon>
        <taxon>Streptophyta</taxon>
        <taxon>Embryophyta</taxon>
        <taxon>Tracheophyta</taxon>
        <taxon>Spermatophyta</taxon>
        <taxon>Magnoliopsida</taxon>
        <taxon>Liliopsida</taxon>
        <taxon>Dioscoreales</taxon>
        <taxon>Dioscoreaceae</taxon>
        <taxon>Dioscorea</taxon>
    </lineage>
</organism>
<feature type="transmembrane region" description="Helical" evidence="2">
    <location>
        <begin position="329"/>
        <end position="347"/>
    </location>
</feature>
<sequence>MGRSIAISPLKMAFAFAVSYSLSVSFSSSKSPSSSSPSHSLASDLLAILGAPRDAARVDSREAKEIRSCLRFLVPVTPLAACSSGRIELGSGRRLSGSLRDYVGADPAEADRMVWWPPAPVMELARLAVDSGGDPAQIHRALDPTVLPVPDVEHVKEDKCELTRTPYGRRFINKELNSYFAFLFELIAARAPLVGFNVSLSRYDLFHGHMFLATDSGRLGILFHAKEYPAYEKKDFPYNLGYCQRGSNVAYDNSINLRNILWLAPLPSKVTKAWEAPGVLVILDAHPDGIIYKNLVPGYVDLVRTIYEDTFGDHVVDVNYLNLENVYDVLMDFAVLCCLLFSVRVVMAKKAIDNLVFIHVPAFVTIVVVVIYILLNRRRENIEDYDDMDDTLSENEMQPQYPLHDTNNIPSPRRSPTPETSSDPIMAELSNGIAKITSAIKDARKSWKDNLFEVVLAMEGYDEYDLDMACDVLSRDEIKGRAFTHKKPSMRKRWMDKFLASEE</sequence>
<dbReference type="Proteomes" id="UP001085076">
    <property type="component" value="Miscellaneous, Linkage group lg03"/>
</dbReference>
<dbReference type="PANTHER" id="PTHR35759:SF1">
    <property type="entry name" value="OS07G0673000 PROTEIN"/>
    <property type="match status" value="1"/>
</dbReference>
<evidence type="ECO:0000256" key="2">
    <source>
        <dbReference type="SAM" id="Phobius"/>
    </source>
</evidence>
<feature type="transmembrane region" description="Helical" evidence="2">
    <location>
        <begin position="354"/>
        <end position="375"/>
    </location>
</feature>
<feature type="compositionally biased region" description="Low complexity" evidence="1">
    <location>
        <begin position="410"/>
        <end position="422"/>
    </location>
</feature>
<dbReference type="EMBL" id="JAGGNH010000003">
    <property type="protein sequence ID" value="KAJ0977724.1"/>
    <property type="molecule type" value="Genomic_DNA"/>
</dbReference>
<keyword evidence="4" id="KW-1185">Reference proteome</keyword>
<evidence type="ECO:0000313" key="3">
    <source>
        <dbReference type="EMBL" id="KAJ0977724.1"/>
    </source>
</evidence>
<feature type="region of interest" description="Disordered" evidence="1">
    <location>
        <begin position="386"/>
        <end position="424"/>
    </location>
</feature>
<gene>
    <name evidence="3" type="ORF">J5N97_013198</name>
</gene>
<accession>A0A9D5CRE8</accession>
<dbReference type="AlphaFoldDB" id="A0A9D5CRE8"/>